<dbReference type="EMBL" id="RKLP01000010">
    <property type="protein sequence ID" value="RVW08098.1"/>
    <property type="molecule type" value="Genomic_DNA"/>
</dbReference>
<protein>
    <submittedName>
        <fullName evidence="2">DUF2630 family protein</fullName>
    </submittedName>
</protein>
<dbReference type="RefSeq" id="WP_127917730.1">
    <property type="nucleotide sequence ID" value="NZ_RKLP01000010.1"/>
</dbReference>
<dbReference type="OrthoDB" id="7376174at2"/>
<dbReference type="Pfam" id="PF10944">
    <property type="entry name" value="DUF2630"/>
    <property type="match status" value="1"/>
</dbReference>
<gene>
    <name evidence="2" type="ORF">EGT67_19450</name>
</gene>
<name>A0A438BAP6_9NOCA</name>
<comment type="caution">
    <text evidence="2">The sequence shown here is derived from an EMBL/GenBank/DDBJ whole genome shotgun (WGS) entry which is preliminary data.</text>
</comment>
<organism evidence="2 3">
    <name type="scientific">Prescottella agglutinans</name>
    <dbReference type="NCBI Taxonomy" id="1644129"/>
    <lineage>
        <taxon>Bacteria</taxon>
        <taxon>Bacillati</taxon>
        <taxon>Actinomycetota</taxon>
        <taxon>Actinomycetes</taxon>
        <taxon>Mycobacteriales</taxon>
        <taxon>Nocardiaceae</taxon>
        <taxon>Prescottella</taxon>
    </lineage>
</organism>
<evidence type="ECO:0000313" key="2">
    <source>
        <dbReference type="EMBL" id="RVW08098.1"/>
    </source>
</evidence>
<proteinExistence type="predicted"/>
<reference evidence="2 3" key="1">
    <citation type="submission" date="2018-11" db="EMBL/GenBank/DDBJ databases">
        <title>Rhodococcus spongicola sp. nov. and Rhodococcus xishaensis sp. nov. from marine sponges.</title>
        <authorList>
            <person name="Li L."/>
            <person name="Lin H.W."/>
        </authorList>
    </citation>
    <scope>NUCLEOTIDE SEQUENCE [LARGE SCALE GENOMIC DNA]</scope>
    <source>
        <strain evidence="2 3">CCTCC AB2014297</strain>
    </source>
</reference>
<dbReference type="Proteomes" id="UP000286208">
    <property type="component" value="Unassembled WGS sequence"/>
</dbReference>
<feature type="compositionally biased region" description="Basic and acidic residues" evidence="1">
    <location>
        <begin position="71"/>
        <end position="80"/>
    </location>
</feature>
<evidence type="ECO:0000256" key="1">
    <source>
        <dbReference type="SAM" id="MobiDB-lite"/>
    </source>
</evidence>
<dbReference type="InterPro" id="IPR020311">
    <property type="entry name" value="Uncharacterised_Rv0898c"/>
</dbReference>
<sequence>MTDHDVIDHIDELVREEKELRARAAGGGLGDEDRARLTLVEERLDQCWDLLRQRRARAEFGGDADTATPRPVDEVESYRQ</sequence>
<keyword evidence="3" id="KW-1185">Reference proteome</keyword>
<dbReference type="AlphaFoldDB" id="A0A438BAP6"/>
<feature type="region of interest" description="Disordered" evidence="1">
    <location>
        <begin position="59"/>
        <end position="80"/>
    </location>
</feature>
<evidence type="ECO:0000313" key="3">
    <source>
        <dbReference type="Proteomes" id="UP000286208"/>
    </source>
</evidence>
<accession>A0A438BAP6</accession>